<reference evidence="2" key="2">
    <citation type="submission" date="2016-03" db="EMBL/GenBank/DDBJ databases">
        <title>Full-length assembly of Arabidopsis thaliana Ler reveals the complement of translocations and inversions.</title>
        <authorList>
            <person name="Zapata L."/>
            <person name="Schneeberger K."/>
            <person name="Ossowski S."/>
        </authorList>
    </citation>
    <scope>NUCLEOTIDE SEQUENCE [LARGE SCALE GENOMIC DNA]</scope>
    <source>
        <tissue evidence="2">Leaf</tissue>
    </source>
</reference>
<gene>
    <name evidence="2" type="ordered locus">AXX17_At4g09960</name>
    <name evidence="1" type="ORF">AT9943_LOCUS15051</name>
</gene>
<dbReference type="Proteomes" id="UP000516314">
    <property type="component" value="Chromosome 4"/>
</dbReference>
<evidence type="ECO:0000313" key="3">
    <source>
        <dbReference type="Proteomes" id="UP000078284"/>
    </source>
</evidence>
<sequence length="70" mass="7534">MEIEVKLTASNGGVCGWTGRFPPSEKTTTKSRLHPWADLFSGSAQRSLMSSHVSAPLIVLLHGVAPSRLM</sequence>
<evidence type="ECO:0000313" key="1">
    <source>
        <dbReference type="EMBL" id="CAD5327349.1"/>
    </source>
</evidence>
<dbReference type="EMBL" id="LR881469">
    <property type="protein sequence ID" value="CAD5327349.1"/>
    <property type="molecule type" value="Genomic_DNA"/>
</dbReference>
<proteinExistence type="predicted"/>
<accession>A0A178UYD9</accession>
<dbReference type="AlphaFoldDB" id="A0A178UYD9"/>
<evidence type="ECO:0000313" key="4">
    <source>
        <dbReference type="Proteomes" id="UP000516314"/>
    </source>
</evidence>
<organism evidence="2 3">
    <name type="scientific">Arabidopsis thaliana</name>
    <name type="common">Mouse-ear cress</name>
    <dbReference type="NCBI Taxonomy" id="3702"/>
    <lineage>
        <taxon>Eukaryota</taxon>
        <taxon>Viridiplantae</taxon>
        <taxon>Streptophyta</taxon>
        <taxon>Embryophyta</taxon>
        <taxon>Tracheophyta</taxon>
        <taxon>Spermatophyta</taxon>
        <taxon>Magnoliopsida</taxon>
        <taxon>eudicotyledons</taxon>
        <taxon>Gunneridae</taxon>
        <taxon>Pentapetalae</taxon>
        <taxon>rosids</taxon>
        <taxon>malvids</taxon>
        <taxon>Brassicales</taxon>
        <taxon>Brassicaceae</taxon>
        <taxon>Camelineae</taxon>
        <taxon>Arabidopsis</taxon>
    </lineage>
</organism>
<protein>
    <submittedName>
        <fullName evidence="1">(thale cress) hypothetical protein</fullName>
    </submittedName>
</protein>
<reference evidence="3" key="1">
    <citation type="journal article" date="2016" name="Proc. Natl. Acad. Sci. U.S.A.">
        <title>Chromosome-level assembly of Arabidopsis thaliana Ler reveals the extent of translocation and inversion polymorphisms.</title>
        <authorList>
            <person name="Zapata L."/>
            <person name="Ding J."/>
            <person name="Willing E.M."/>
            <person name="Hartwig B."/>
            <person name="Bezdan D."/>
            <person name="Jiao W.B."/>
            <person name="Patel V."/>
            <person name="Velikkakam James G."/>
            <person name="Koornneef M."/>
            <person name="Ossowski S."/>
            <person name="Schneeberger K."/>
        </authorList>
    </citation>
    <scope>NUCLEOTIDE SEQUENCE [LARGE SCALE GENOMIC DNA]</scope>
    <source>
        <strain evidence="3">cv. Landsberg erecta</strain>
    </source>
</reference>
<evidence type="ECO:0000313" key="2">
    <source>
        <dbReference type="EMBL" id="OAO98124.1"/>
    </source>
</evidence>
<name>A0A178UYD9_ARATH</name>
<dbReference type="EMBL" id="LUHQ01000004">
    <property type="protein sequence ID" value="OAO98124.1"/>
    <property type="molecule type" value="Genomic_DNA"/>
</dbReference>
<reference evidence="1 4" key="3">
    <citation type="submission" date="2020-09" db="EMBL/GenBank/DDBJ databases">
        <authorList>
            <person name="Ashkenazy H."/>
        </authorList>
    </citation>
    <scope>NUCLEOTIDE SEQUENCE [LARGE SCALE GENOMIC DNA]</scope>
    <source>
        <strain evidence="4">cv. Cdm-0</strain>
    </source>
</reference>
<dbReference type="Proteomes" id="UP000078284">
    <property type="component" value="Chromosome 4"/>
</dbReference>